<dbReference type="InterPro" id="IPR041588">
    <property type="entry name" value="Integrase_H2C2"/>
</dbReference>
<dbReference type="GO" id="GO:0003964">
    <property type="term" value="F:RNA-directed DNA polymerase activity"/>
    <property type="evidence" value="ECO:0007669"/>
    <property type="project" value="UniProtKB-KW"/>
</dbReference>
<evidence type="ECO:0000256" key="7">
    <source>
        <dbReference type="ARBA" id="ARBA00022750"/>
    </source>
</evidence>
<dbReference type="CDD" id="cd01647">
    <property type="entry name" value="RT_LTR"/>
    <property type="match status" value="1"/>
</dbReference>
<feature type="coiled-coil region" evidence="17">
    <location>
        <begin position="1580"/>
        <end position="1607"/>
    </location>
</feature>
<feature type="region of interest" description="Disordered" evidence="18">
    <location>
        <begin position="1"/>
        <end position="40"/>
    </location>
</feature>
<name>A0A5D3C7J1_CUCMM</name>
<reference evidence="22 23" key="1">
    <citation type="submission" date="2019-08" db="EMBL/GenBank/DDBJ databases">
        <title>Draft genome sequences of two oriental melons (Cucumis melo L. var makuwa).</title>
        <authorList>
            <person name="Kwon S.-Y."/>
        </authorList>
    </citation>
    <scope>NUCLEOTIDE SEQUENCE [LARGE SCALE GENOMIC DNA]</scope>
    <source>
        <strain evidence="23">cv. Chang Bougi</strain>
        <tissue evidence="22">Leaf</tissue>
    </source>
</reference>
<feature type="domain" description="Integrase catalytic" evidence="21">
    <location>
        <begin position="1394"/>
        <end position="1559"/>
    </location>
</feature>
<dbReference type="PROSITE" id="PS50158">
    <property type="entry name" value="ZF_CCHC"/>
    <property type="match status" value="1"/>
</dbReference>
<dbReference type="Gene3D" id="1.10.340.70">
    <property type="match status" value="1"/>
</dbReference>
<dbReference type="CDD" id="cd09274">
    <property type="entry name" value="RNase_HI_RT_Ty3"/>
    <property type="match status" value="1"/>
</dbReference>
<dbReference type="GO" id="GO:0003677">
    <property type="term" value="F:DNA binding"/>
    <property type="evidence" value="ECO:0007669"/>
    <property type="project" value="UniProtKB-KW"/>
</dbReference>
<dbReference type="Pfam" id="PF00078">
    <property type="entry name" value="RVT_1"/>
    <property type="match status" value="1"/>
</dbReference>
<evidence type="ECO:0000256" key="13">
    <source>
        <dbReference type="ARBA" id="ARBA00022932"/>
    </source>
</evidence>
<evidence type="ECO:0000313" key="23">
    <source>
        <dbReference type="Proteomes" id="UP000321947"/>
    </source>
</evidence>
<dbReference type="InterPro" id="IPR050951">
    <property type="entry name" value="Retrovirus_Pol_polyprotein"/>
</dbReference>
<dbReference type="Gene3D" id="3.10.10.10">
    <property type="entry name" value="HIV Type 1 Reverse Transcriptase, subunit A, domain 1"/>
    <property type="match status" value="2"/>
</dbReference>
<evidence type="ECO:0000256" key="10">
    <source>
        <dbReference type="ARBA" id="ARBA00022842"/>
    </source>
</evidence>
<dbReference type="EC" id="2.7.7.49" evidence="1"/>
<keyword evidence="8" id="KW-0255">Endonuclease</keyword>
<evidence type="ECO:0000256" key="9">
    <source>
        <dbReference type="ARBA" id="ARBA00022801"/>
    </source>
</evidence>
<dbReference type="PANTHER" id="PTHR37984:SF5">
    <property type="entry name" value="PROTEIN NYNRIN-LIKE"/>
    <property type="match status" value="1"/>
</dbReference>
<feature type="compositionally biased region" description="Polar residues" evidence="18">
    <location>
        <begin position="1"/>
        <end position="30"/>
    </location>
</feature>
<dbReference type="GO" id="GO:0008270">
    <property type="term" value="F:zinc ion binding"/>
    <property type="evidence" value="ECO:0007669"/>
    <property type="project" value="UniProtKB-KW"/>
</dbReference>
<dbReference type="InterPro" id="IPR056924">
    <property type="entry name" value="SH3_Tf2-1"/>
</dbReference>
<evidence type="ECO:0000256" key="16">
    <source>
        <dbReference type="PROSITE-ProRule" id="PRU00047"/>
    </source>
</evidence>
<evidence type="ECO:0000259" key="19">
    <source>
        <dbReference type="PROSITE" id="PS50158"/>
    </source>
</evidence>
<keyword evidence="10" id="KW-0460">Magnesium</keyword>
<keyword evidence="17" id="KW-0175">Coiled coil</keyword>
<dbReference type="PROSITE" id="PS50994">
    <property type="entry name" value="INTEGRASE"/>
    <property type="match status" value="1"/>
</dbReference>
<evidence type="ECO:0000256" key="8">
    <source>
        <dbReference type="ARBA" id="ARBA00022759"/>
    </source>
</evidence>
<feature type="compositionally biased region" description="Polar residues" evidence="18">
    <location>
        <begin position="499"/>
        <end position="546"/>
    </location>
</feature>
<dbReference type="PANTHER" id="PTHR37984">
    <property type="entry name" value="PROTEIN CBG26694"/>
    <property type="match status" value="1"/>
</dbReference>
<sequence length="1754" mass="199511">MTVQRDQGVGSQTVEQSRVSVVSTEGTSGARQKRVVGRPRQQGKVYAMTQREVEDAPDVNTEPLSEGLAIYTSVGDVLLVNEVLHNCEVLTEGISLLMGLLPLELQRLDVIFGMDFLFAHYASMDCHKKEVVFKKAGFAEVVFRGMRKVVSRSLILVLKIEKLPRKGCTAFLAHIVIVQREKLKPEDVLVVKEFLEVFPEDLSGLPPDREIEFTIELLPGTAPISQAPYRMAPSELKELKMQLQELVDKGYIRPSVSPWGALVLFAKRKDGVMPPRTGRRRRQNQDGMQGPTQGPSVGESSTLGVRGGAGNEQFVRTTQEIGRPDRVEPSDPEKAYGIERLKKLGATVFEGSTDPADAENWLNMLEKCFDVMNCPEERKRDEFLGLKQGSLSVVEYERKYTELSRYANVIVAFESDRCRRFERGLRFEIRSPVTAIAKWTNFSQLVETALRVEQSITEEKSAVELSRGTSTASGFRGREQRRFTLGINISSRQDFKNRSGGQASRNVSYGSVFQRQSQRIPSQPIRSTVRSQPGQKSIASSVKQTPCSSCGRNHRGQCLVGAGVCYQCGQPGHFKKDCPQLNMTVQRDQGVGSQTVEQSRVSVVPTEGTSGARQKGLFGRPRKQGKVYAMTQQEAEDAPDVIPGTILICNVPADVLFDLGATHSFVSSIFLTKLNRMLEPLSEGLAIYTPVGDVLLVNERLDVILGMDFLFAHYASMDCHRKEVVFRKPGFPEVVFRGMKKVVSRSLISVLKAEKLLRKGCTTFLAHIVVVQREKLKPEDVPVVKEFLDVFPDDLSGLPPDREIEFTIELLPGTAPISQAPYRMAPSELKELKMQLQELVDKGYIRPSVSPWGAPVLFVKKKDGTLRLCIDYRQLNKVTIRNKLNKVTIRNKYPLPRMDDLFDQLRGAALFSKMDLRSGYHQLKVRESDIAKTAFRTRYGHYEFQVMPFGLTNAPAVFMDLRNRIFHRYLDQFVIVFIDDILVYSVARESHEEHLRIVLQTLCEKQLYAKFSKCEFWLEQVVFLGHVVSAKGVSIDPQKVEAVVNWERPISATEVHSFLGLAGYYRRFIEDFSRLALPLIALTIKNVKFEWSDKCEQSFQELRKRLATAPILALPVTGKDYVIYCDALRLGLGCVLMQDGNVIAYAPRQLKEHECNYPTHDLELAAVVLALKIWRHYLFGEKCHIFTDHKSLKYIFDQKELNLRQRRWLELIKDYDCTIEYHPGKANIVADALSRKSRLPKSALCGIRVAFLNELKGSKAVVTTKDSGSLLAQFQVRSSLVTEIVRRQSEDSNLQKKFEKSKKGLEVEFELRTDGAIVKQGRLCVPNISELKNAILEEAHSSAYAMHPGSTKMYRTLKKTYWWSGMKQEIAEYVDRCLICQQVKPVRQRPGGFLNPLPVPEWKWEHITMDFLFGLPRTSSGHDGIWVIVDRLTKTTRFIPIKMTSTLDQLARLYVDKIVSQYGVPVSIVSDRDPRFTSKFWPSLQKAMGTGLKFSTSFHPQTDGQSERTIQTLEDMLRACVLQLKGSWDTHLPLMEFAYNNNYQSSIGMAPYEALYGRPCRTPVCWNEVGERKLVGPELVQITTNNIKLIRENLRKAQDRQKSYADKRRRNLEFQVGDQVFLKLSPWRGVIRFGRKGKLSPRYIGPYQITERVGPAAYRLELPIELARIHDVFHVSMLRKYIPDPSHVLQDQPVELKEDLSYVEEPVQILDRKEQVLRNKTIPLIKVLWRHHGAEEATWEPEYQMKKSYPILFS</sequence>
<evidence type="ECO:0000256" key="14">
    <source>
        <dbReference type="ARBA" id="ARBA00023125"/>
    </source>
</evidence>
<organism evidence="22 23">
    <name type="scientific">Cucumis melo var. makuwa</name>
    <name type="common">Oriental melon</name>
    <dbReference type="NCBI Taxonomy" id="1194695"/>
    <lineage>
        <taxon>Eukaryota</taxon>
        <taxon>Viridiplantae</taxon>
        <taxon>Streptophyta</taxon>
        <taxon>Embryophyta</taxon>
        <taxon>Tracheophyta</taxon>
        <taxon>Spermatophyta</taxon>
        <taxon>Magnoliopsida</taxon>
        <taxon>eudicotyledons</taxon>
        <taxon>Gunneridae</taxon>
        <taxon>Pentapetalae</taxon>
        <taxon>rosids</taxon>
        <taxon>fabids</taxon>
        <taxon>Cucurbitales</taxon>
        <taxon>Cucurbitaceae</taxon>
        <taxon>Benincaseae</taxon>
        <taxon>Cucumis</taxon>
    </lineage>
</organism>
<keyword evidence="15" id="KW-0233">DNA recombination</keyword>
<keyword evidence="11" id="KW-0229">DNA integration</keyword>
<keyword evidence="3" id="KW-0808">Transferase</keyword>
<comment type="caution">
    <text evidence="22">The sequence shown here is derived from an EMBL/GenBank/DDBJ whole genome shotgun (WGS) entry which is preliminary data.</text>
</comment>
<dbReference type="InterPro" id="IPR043502">
    <property type="entry name" value="DNA/RNA_pol_sf"/>
</dbReference>
<dbReference type="InterPro" id="IPR000477">
    <property type="entry name" value="RT_dom"/>
</dbReference>
<evidence type="ECO:0000313" key="22">
    <source>
        <dbReference type="EMBL" id="TYK06319.1"/>
    </source>
</evidence>
<keyword evidence="5" id="KW-0540">Nuclease</keyword>
<feature type="domain" description="Reverse transcriptase" evidence="20">
    <location>
        <begin position="840"/>
        <end position="1028"/>
    </location>
</feature>
<dbReference type="Gene3D" id="3.30.70.270">
    <property type="match status" value="2"/>
</dbReference>
<evidence type="ECO:0000256" key="1">
    <source>
        <dbReference type="ARBA" id="ARBA00012493"/>
    </source>
</evidence>
<evidence type="ECO:0000256" key="18">
    <source>
        <dbReference type="SAM" id="MobiDB-lite"/>
    </source>
</evidence>
<keyword evidence="14" id="KW-0238">DNA-binding</keyword>
<dbReference type="InterPro" id="IPR036397">
    <property type="entry name" value="RNaseH_sf"/>
</dbReference>
<dbReference type="SUPFAM" id="SSF53098">
    <property type="entry name" value="Ribonuclease H-like"/>
    <property type="match status" value="1"/>
</dbReference>
<evidence type="ECO:0000256" key="4">
    <source>
        <dbReference type="ARBA" id="ARBA00022695"/>
    </source>
</evidence>
<dbReference type="SUPFAM" id="SSF56672">
    <property type="entry name" value="DNA/RNA polymerases"/>
    <property type="match status" value="2"/>
</dbReference>
<accession>A0A5D3C7J1</accession>
<dbReference type="InterPro" id="IPR043128">
    <property type="entry name" value="Rev_trsase/Diguanyl_cyclase"/>
</dbReference>
<evidence type="ECO:0000256" key="17">
    <source>
        <dbReference type="SAM" id="Coils"/>
    </source>
</evidence>
<evidence type="ECO:0000256" key="15">
    <source>
        <dbReference type="ARBA" id="ARBA00023172"/>
    </source>
</evidence>
<dbReference type="SUPFAM" id="SSF54160">
    <property type="entry name" value="Chromo domain-like"/>
    <property type="match status" value="1"/>
</dbReference>
<dbReference type="InterPro" id="IPR016197">
    <property type="entry name" value="Chromo-like_dom_sf"/>
</dbReference>
<dbReference type="GO" id="GO:0015074">
    <property type="term" value="P:DNA integration"/>
    <property type="evidence" value="ECO:0007669"/>
    <property type="project" value="UniProtKB-KW"/>
</dbReference>
<evidence type="ECO:0000256" key="5">
    <source>
        <dbReference type="ARBA" id="ARBA00022722"/>
    </source>
</evidence>
<dbReference type="InterPro" id="IPR021109">
    <property type="entry name" value="Peptidase_aspartic_dom_sf"/>
</dbReference>
<evidence type="ECO:0000256" key="11">
    <source>
        <dbReference type="ARBA" id="ARBA00022908"/>
    </source>
</evidence>
<dbReference type="GO" id="GO:0004190">
    <property type="term" value="F:aspartic-type endopeptidase activity"/>
    <property type="evidence" value="ECO:0007669"/>
    <property type="project" value="UniProtKB-KW"/>
</dbReference>
<dbReference type="CDD" id="cd00303">
    <property type="entry name" value="retropepsin_like"/>
    <property type="match status" value="1"/>
</dbReference>
<keyword evidence="13" id="KW-0239">DNA-directed DNA polymerase</keyword>
<feature type="compositionally biased region" description="Polar residues" evidence="18">
    <location>
        <begin position="285"/>
        <end position="303"/>
    </location>
</feature>
<evidence type="ECO:0000256" key="12">
    <source>
        <dbReference type="ARBA" id="ARBA00022918"/>
    </source>
</evidence>
<dbReference type="GO" id="GO:0004519">
    <property type="term" value="F:endonuclease activity"/>
    <property type="evidence" value="ECO:0007669"/>
    <property type="project" value="UniProtKB-KW"/>
</dbReference>
<dbReference type="InterPro" id="IPR036875">
    <property type="entry name" value="Znf_CCHC_sf"/>
</dbReference>
<dbReference type="FunFam" id="3.30.70.270:FF:000020">
    <property type="entry name" value="Transposon Tf2-6 polyprotein-like Protein"/>
    <property type="match status" value="1"/>
</dbReference>
<evidence type="ECO:0000259" key="21">
    <source>
        <dbReference type="PROSITE" id="PS50994"/>
    </source>
</evidence>
<dbReference type="PROSITE" id="PS50878">
    <property type="entry name" value="RT_POL"/>
    <property type="match status" value="1"/>
</dbReference>
<dbReference type="Pfam" id="PF17917">
    <property type="entry name" value="RT_RNaseH"/>
    <property type="match status" value="1"/>
</dbReference>
<keyword evidence="12" id="KW-0695">RNA-directed DNA polymerase</keyword>
<dbReference type="Pfam" id="PF17921">
    <property type="entry name" value="Integrase_H2C2"/>
    <property type="match status" value="1"/>
</dbReference>
<keyword evidence="6" id="KW-0479">Metal-binding</keyword>
<keyword evidence="7" id="KW-0064">Aspartyl protease</keyword>
<dbReference type="SUPFAM" id="SSF57756">
    <property type="entry name" value="Retrovirus zinc finger-like domains"/>
    <property type="match status" value="1"/>
</dbReference>
<dbReference type="GO" id="GO:0003887">
    <property type="term" value="F:DNA-directed DNA polymerase activity"/>
    <property type="evidence" value="ECO:0007669"/>
    <property type="project" value="UniProtKB-KW"/>
</dbReference>
<keyword evidence="16" id="KW-0862">Zinc</keyword>
<feature type="domain" description="CCHC-type" evidence="19">
    <location>
        <begin position="565"/>
        <end position="580"/>
    </location>
</feature>
<dbReference type="InterPro" id="IPR041373">
    <property type="entry name" value="RT_RNaseH"/>
</dbReference>
<dbReference type="SMART" id="SM00343">
    <property type="entry name" value="ZnF_C2HC"/>
    <property type="match status" value="1"/>
</dbReference>
<keyword evidence="16" id="KW-0863">Zinc-finger</keyword>
<dbReference type="Gene3D" id="4.10.60.10">
    <property type="entry name" value="Zinc finger, CCHC-type"/>
    <property type="match status" value="1"/>
</dbReference>
<feature type="region of interest" description="Disordered" evidence="18">
    <location>
        <begin position="494"/>
        <end position="546"/>
    </location>
</feature>
<dbReference type="Pfam" id="PF24626">
    <property type="entry name" value="SH3_Tf2-1"/>
    <property type="match status" value="1"/>
</dbReference>
<dbReference type="InterPro" id="IPR001584">
    <property type="entry name" value="Integrase_cat-core"/>
</dbReference>
<dbReference type="FunFam" id="3.10.10.10:FF:000007">
    <property type="entry name" value="Retrovirus-related Pol polyprotein from transposon 17.6-like Protein"/>
    <property type="match status" value="1"/>
</dbReference>
<evidence type="ECO:0000259" key="20">
    <source>
        <dbReference type="PROSITE" id="PS50878"/>
    </source>
</evidence>
<evidence type="ECO:0000256" key="6">
    <source>
        <dbReference type="ARBA" id="ARBA00022723"/>
    </source>
</evidence>
<protein>
    <recommendedName>
        <fullName evidence="1">RNA-directed DNA polymerase</fullName>
        <ecNumber evidence="1">2.7.7.49</ecNumber>
    </recommendedName>
</protein>
<dbReference type="Pfam" id="PF08284">
    <property type="entry name" value="RVP_2"/>
    <property type="match status" value="2"/>
</dbReference>
<dbReference type="GO" id="GO:0006508">
    <property type="term" value="P:proteolysis"/>
    <property type="evidence" value="ECO:0007669"/>
    <property type="project" value="UniProtKB-KW"/>
</dbReference>
<dbReference type="EMBL" id="SSTD01013550">
    <property type="protein sequence ID" value="TYK06319.1"/>
    <property type="molecule type" value="Genomic_DNA"/>
</dbReference>
<dbReference type="InterPro" id="IPR001878">
    <property type="entry name" value="Znf_CCHC"/>
</dbReference>
<evidence type="ECO:0000256" key="2">
    <source>
        <dbReference type="ARBA" id="ARBA00022670"/>
    </source>
</evidence>
<proteinExistence type="predicted"/>
<keyword evidence="4" id="KW-0548">Nucleotidyltransferase</keyword>
<dbReference type="GO" id="GO:0006310">
    <property type="term" value="P:DNA recombination"/>
    <property type="evidence" value="ECO:0007669"/>
    <property type="project" value="UniProtKB-KW"/>
</dbReference>
<dbReference type="Gene3D" id="3.30.420.10">
    <property type="entry name" value="Ribonuclease H-like superfamily/Ribonuclease H"/>
    <property type="match status" value="1"/>
</dbReference>
<dbReference type="Pfam" id="PF00098">
    <property type="entry name" value="zf-CCHC"/>
    <property type="match status" value="1"/>
</dbReference>
<keyword evidence="2" id="KW-0645">Protease</keyword>
<gene>
    <name evidence="22" type="ORF">E5676_scaffold594G00290</name>
</gene>
<dbReference type="InterPro" id="IPR012337">
    <property type="entry name" value="RNaseH-like_sf"/>
</dbReference>
<keyword evidence="9" id="KW-0378">Hydrolase</keyword>
<evidence type="ECO:0000256" key="3">
    <source>
        <dbReference type="ARBA" id="ARBA00022679"/>
    </source>
</evidence>
<dbReference type="Proteomes" id="UP000321947">
    <property type="component" value="Unassembled WGS sequence"/>
</dbReference>
<feature type="region of interest" description="Disordered" evidence="18">
    <location>
        <begin position="272"/>
        <end position="308"/>
    </location>
</feature>
<dbReference type="Gene3D" id="2.40.70.10">
    <property type="entry name" value="Acid Proteases"/>
    <property type="match status" value="1"/>
</dbReference>